<feature type="compositionally biased region" description="Basic and acidic residues" evidence="1">
    <location>
        <begin position="27"/>
        <end position="53"/>
    </location>
</feature>
<comment type="caution">
    <text evidence="2">The sequence shown here is derived from an EMBL/GenBank/DDBJ whole genome shotgun (WGS) entry which is preliminary data.</text>
</comment>
<sequence>MLNCVFPPDLQPSSKTSKKSTSASTDDLIKDEPECSQKETKSRAKPPANEKLESTVQSGTEREERSNDADNASTSIISEKRKSSDCETVAPQTSSESSKDDRIKSETKSEKCEGDALAALDIKKEEKVESSSSKVGDSTEKKKTEPVSSTASGDEEKLDSKNGGSKNNNNNAFMADLNQPSDIRAQAVFTNPGLEYWRKKNPLADKIFITDVTVDLNTVTIRECATEKGFFRERPNGIENEG</sequence>
<organism evidence="2 3">
    <name type="scientific">Parthenolecanium corni</name>
    <dbReference type="NCBI Taxonomy" id="536013"/>
    <lineage>
        <taxon>Eukaryota</taxon>
        <taxon>Metazoa</taxon>
        <taxon>Ecdysozoa</taxon>
        <taxon>Arthropoda</taxon>
        <taxon>Hexapoda</taxon>
        <taxon>Insecta</taxon>
        <taxon>Pterygota</taxon>
        <taxon>Neoptera</taxon>
        <taxon>Paraneoptera</taxon>
        <taxon>Hemiptera</taxon>
        <taxon>Sternorrhyncha</taxon>
        <taxon>Coccoidea</taxon>
        <taxon>Coccidae</taxon>
        <taxon>Parthenolecanium</taxon>
    </lineage>
</organism>
<evidence type="ECO:0000256" key="1">
    <source>
        <dbReference type="SAM" id="MobiDB-lite"/>
    </source>
</evidence>
<dbReference type="Proteomes" id="UP001367676">
    <property type="component" value="Unassembled WGS sequence"/>
</dbReference>
<reference evidence="2 3" key="1">
    <citation type="submission" date="2024-03" db="EMBL/GenBank/DDBJ databases">
        <title>Adaptation during the transition from Ophiocordyceps entomopathogen to insect associate is accompanied by gene loss and intensified selection.</title>
        <authorList>
            <person name="Ward C.M."/>
            <person name="Onetto C.A."/>
            <person name="Borneman A.R."/>
        </authorList>
    </citation>
    <scope>NUCLEOTIDE SEQUENCE [LARGE SCALE GENOMIC DNA]</scope>
    <source>
        <strain evidence="2">AWRI1</strain>
        <tissue evidence="2">Single Adult Female</tissue>
    </source>
</reference>
<evidence type="ECO:0000313" key="3">
    <source>
        <dbReference type="Proteomes" id="UP001367676"/>
    </source>
</evidence>
<dbReference type="InterPro" id="IPR033773">
    <property type="entry name" value="CBX7_C"/>
</dbReference>
<accession>A0AAN9TAC9</accession>
<feature type="compositionally biased region" description="Low complexity" evidence="1">
    <location>
        <begin position="13"/>
        <end position="25"/>
    </location>
</feature>
<evidence type="ECO:0000313" key="2">
    <source>
        <dbReference type="EMBL" id="KAK7578148.1"/>
    </source>
</evidence>
<dbReference type="InterPro" id="IPR052458">
    <property type="entry name" value="PcG_PRC1-like_component"/>
</dbReference>
<dbReference type="Pfam" id="PF17218">
    <property type="entry name" value="CBX7_C"/>
    <property type="match status" value="1"/>
</dbReference>
<dbReference type="AlphaFoldDB" id="A0AAN9TAC9"/>
<gene>
    <name evidence="2" type="ORF">V9T40_010353</name>
</gene>
<feature type="compositionally biased region" description="Low complexity" evidence="1">
    <location>
        <begin position="161"/>
        <end position="171"/>
    </location>
</feature>
<dbReference type="GO" id="GO:0035102">
    <property type="term" value="C:PRC1 complex"/>
    <property type="evidence" value="ECO:0007669"/>
    <property type="project" value="TreeGrafter"/>
</dbReference>
<proteinExistence type="predicted"/>
<protein>
    <submittedName>
        <fullName evidence="2">Uncharacterized protein</fullName>
    </submittedName>
</protein>
<dbReference type="GO" id="GO:0003682">
    <property type="term" value="F:chromatin binding"/>
    <property type="evidence" value="ECO:0007669"/>
    <property type="project" value="TreeGrafter"/>
</dbReference>
<feature type="compositionally biased region" description="Basic and acidic residues" evidence="1">
    <location>
        <begin position="97"/>
        <end position="114"/>
    </location>
</feature>
<dbReference type="EMBL" id="JBBCAQ010000035">
    <property type="protein sequence ID" value="KAK7578148.1"/>
    <property type="molecule type" value="Genomic_DNA"/>
</dbReference>
<name>A0AAN9TAC9_9HEMI</name>
<keyword evidence="3" id="KW-1185">Reference proteome</keyword>
<dbReference type="GO" id="GO:0000122">
    <property type="term" value="P:negative regulation of transcription by RNA polymerase II"/>
    <property type="evidence" value="ECO:0007669"/>
    <property type="project" value="TreeGrafter"/>
</dbReference>
<dbReference type="PANTHER" id="PTHR46389">
    <property type="entry name" value="POLYCOMB GROUP PROTEIN PC"/>
    <property type="match status" value="1"/>
</dbReference>
<dbReference type="PANTHER" id="PTHR46389:SF3">
    <property type="entry name" value="POLYCOMB GROUP PROTEIN PC"/>
    <property type="match status" value="1"/>
</dbReference>
<dbReference type="GO" id="GO:0000785">
    <property type="term" value="C:chromatin"/>
    <property type="evidence" value="ECO:0007669"/>
    <property type="project" value="TreeGrafter"/>
</dbReference>
<feature type="region of interest" description="Disordered" evidence="1">
    <location>
        <begin position="1"/>
        <end position="175"/>
    </location>
</feature>